<dbReference type="AlphaFoldDB" id="A0A8J5BNH3"/>
<protein>
    <submittedName>
        <fullName evidence="2">Uncharacterized protein</fullName>
    </submittedName>
</protein>
<feature type="region of interest" description="Disordered" evidence="1">
    <location>
        <begin position="1"/>
        <end position="26"/>
    </location>
</feature>
<evidence type="ECO:0000313" key="2">
    <source>
        <dbReference type="EMBL" id="KAF5909957.1"/>
    </source>
</evidence>
<keyword evidence="3" id="KW-1185">Reference proteome</keyword>
<organism evidence="2 3">
    <name type="scientific">Clarias magur</name>
    <name type="common">Asian catfish</name>
    <name type="synonym">Macropteronotus magur</name>
    <dbReference type="NCBI Taxonomy" id="1594786"/>
    <lineage>
        <taxon>Eukaryota</taxon>
        <taxon>Metazoa</taxon>
        <taxon>Chordata</taxon>
        <taxon>Craniata</taxon>
        <taxon>Vertebrata</taxon>
        <taxon>Euteleostomi</taxon>
        <taxon>Actinopterygii</taxon>
        <taxon>Neopterygii</taxon>
        <taxon>Teleostei</taxon>
        <taxon>Ostariophysi</taxon>
        <taxon>Siluriformes</taxon>
        <taxon>Clariidae</taxon>
        <taxon>Clarias</taxon>
    </lineage>
</organism>
<name>A0A8J5BNH3_CLAMG</name>
<dbReference type="Proteomes" id="UP000727407">
    <property type="component" value="Unassembled WGS sequence"/>
</dbReference>
<feature type="compositionally biased region" description="Basic and acidic residues" evidence="1">
    <location>
        <begin position="66"/>
        <end position="80"/>
    </location>
</feature>
<evidence type="ECO:0000256" key="1">
    <source>
        <dbReference type="SAM" id="MobiDB-lite"/>
    </source>
</evidence>
<evidence type="ECO:0000313" key="3">
    <source>
        <dbReference type="Proteomes" id="UP000727407"/>
    </source>
</evidence>
<gene>
    <name evidence="2" type="ORF">DAT39_000161</name>
</gene>
<comment type="caution">
    <text evidence="2">The sequence shown here is derived from an EMBL/GenBank/DDBJ whole genome shotgun (WGS) entry which is preliminary data.</text>
</comment>
<dbReference type="EMBL" id="QNUK01000001">
    <property type="protein sequence ID" value="KAF5909957.1"/>
    <property type="molecule type" value="Genomic_DNA"/>
</dbReference>
<proteinExistence type="predicted"/>
<sequence length="131" mass="14224">MLNRDGRGLCEGGVARQTHGEDKGRWTWVSEALRQRPVFTSYEHDKSAAAGGGAGRSRGGGVQQRGRGEREGGARADQADGHASSEGAGQRSRFRTLAGAQRGRDKHRLQRLHLQDLLLQEDPASDTSQLH</sequence>
<reference evidence="2" key="1">
    <citation type="submission" date="2020-07" db="EMBL/GenBank/DDBJ databases">
        <title>Clarias magur genome sequencing, assembly and annotation.</title>
        <authorList>
            <person name="Kushwaha B."/>
            <person name="Kumar R."/>
            <person name="Das P."/>
            <person name="Joshi C.G."/>
            <person name="Kumar D."/>
            <person name="Nagpure N.S."/>
            <person name="Pandey M."/>
            <person name="Agarwal S."/>
            <person name="Srivastava S."/>
            <person name="Singh M."/>
            <person name="Sahoo L."/>
            <person name="Jayasankar P."/>
            <person name="Meher P.K."/>
            <person name="Koringa P.G."/>
            <person name="Iquebal M.A."/>
            <person name="Das S.P."/>
            <person name="Bit A."/>
            <person name="Patnaik S."/>
            <person name="Patel N."/>
            <person name="Shah T.M."/>
            <person name="Hinsu A."/>
            <person name="Jena J.K."/>
        </authorList>
    </citation>
    <scope>NUCLEOTIDE SEQUENCE</scope>
    <source>
        <strain evidence="2">CIFAMagur01</strain>
        <tissue evidence="2">Testis</tissue>
    </source>
</reference>
<feature type="compositionally biased region" description="Gly residues" evidence="1">
    <location>
        <begin position="50"/>
        <end position="63"/>
    </location>
</feature>
<feature type="region of interest" description="Disordered" evidence="1">
    <location>
        <begin position="40"/>
        <end position="131"/>
    </location>
</feature>
<accession>A0A8J5BNH3</accession>